<dbReference type="PANTHER" id="PTHR12318">
    <property type="entry name" value="TESTOSTERONE-REGULATED PROTEIN RP2"/>
    <property type="match status" value="1"/>
</dbReference>
<keyword evidence="4" id="KW-0378">Hydrolase</keyword>
<comment type="cofactor">
    <cofactor evidence="1">
        <name>Mn(2+)</name>
        <dbReference type="ChEBI" id="CHEBI:29035"/>
    </cofactor>
</comment>
<dbReference type="InterPro" id="IPR039121">
    <property type="entry name" value="NUDT19"/>
</dbReference>
<dbReference type="EMBL" id="BAABBP010000008">
    <property type="protein sequence ID" value="GAA3991135.1"/>
    <property type="molecule type" value="Genomic_DNA"/>
</dbReference>
<sequence>MPTTMQAAPHTLTETPRDAATVIVLRDSSEGLQTLLLRRHAKMANMGGVYVFPGGKLERSDSDASATALLDQPPAQLQAQLGEAGLDAAMAAGLHIAALREALEECGLLLAEPHGREARLDAERARAMLDEGQGFAQVVAQLGLRLATRQLAPWSRWITPMAPALATRRFDTRFFVAQAPQAQQARHDDHETTDSLWIAPRQALQRYRDGAIELAPPQIMSLAQLARHASVASAMAAARAQRPPTILPESFEENGVRVICYPGDPMHPVHQRAMDGPTRLAQQGRRFLPPQGFDALFL</sequence>
<evidence type="ECO:0000256" key="4">
    <source>
        <dbReference type="ARBA" id="ARBA00022801"/>
    </source>
</evidence>
<dbReference type="Gene3D" id="3.90.79.10">
    <property type="entry name" value="Nucleoside Triphosphate Pyrophosphohydrolase"/>
    <property type="match status" value="1"/>
</dbReference>
<dbReference type="SUPFAM" id="SSF55811">
    <property type="entry name" value="Nudix"/>
    <property type="match status" value="1"/>
</dbReference>
<feature type="domain" description="Nudix hydrolase" evidence="7">
    <location>
        <begin position="15"/>
        <end position="220"/>
    </location>
</feature>
<keyword evidence="3" id="KW-0479">Metal-binding</keyword>
<dbReference type="InterPro" id="IPR015797">
    <property type="entry name" value="NUDIX_hydrolase-like_dom_sf"/>
</dbReference>
<evidence type="ECO:0000256" key="3">
    <source>
        <dbReference type="ARBA" id="ARBA00022723"/>
    </source>
</evidence>
<evidence type="ECO:0000313" key="9">
    <source>
        <dbReference type="Proteomes" id="UP001501627"/>
    </source>
</evidence>
<gene>
    <name evidence="8" type="ORF">GCM10022279_12830</name>
</gene>
<keyword evidence="6" id="KW-0464">Manganese</keyword>
<evidence type="ECO:0000256" key="6">
    <source>
        <dbReference type="ARBA" id="ARBA00023211"/>
    </source>
</evidence>
<protein>
    <recommendedName>
        <fullName evidence="7">Nudix hydrolase domain-containing protein</fullName>
    </recommendedName>
</protein>
<name>A0ABP7R1C7_9BURK</name>
<dbReference type="Proteomes" id="UP001501627">
    <property type="component" value="Unassembled WGS sequence"/>
</dbReference>
<dbReference type="PANTHER" id="PTHR12318:SF0">
    <property type="entry name" value="ACYL-COENZYME A DIPHOSPHATASE NUDT19"/>
    <property type="match status" value="1"/>
</dbReference>
<reference evidence="9" key="1">
    <citation type="journal article" date="2019" name="Int. J. Syst. Evol. Microbiol.">
        <title>The Global Catalogue of Microorganisms (GCM) 10K type strain sequencing project: providing services to taxonomists for standard genome sequencing and annotation.</title>
        <authorList>
            <consortium name="The Broad Institute Genomics Platform"/>
            <consortium name="The Broad Institute Genome Sequencing Center for Infectious Disease"/>
            <person name="Wu L."/>
            <person name="Ma J."/>
        </authorList>
    </citation>
    <scope>NUCLEOTIDE SEQUENCE [LARGE SCALE GENOMIC DNA]</scope>
    <source>
        <strain evidence="9">JCM 17561</strain>
    </source>
</reference>
<dbReference type="CDD" id="cd18870">
    <property type="entry name" value="NUDIX_AcylCoAdiphos_Nudt19"/>
    <property type="match status" value="1"/>
</dbReference>
<dbReference type="InterPro" id="IPR000086">
    <property type="entry name" value="NUDIX_hydrolase_dom"/>
</dbReference>
<organism evidence="8 9">
    <name type="scientific">Comamonas faecalis</name>
    <dbReference type="NCBI Taxonomy" id="1387849"/>
    <lineage>
        <taxon>Bacteria</taxon>
        <taxon>Pseudomonadati</taxon>
        <taxon>Pseudomonadota</taxon>
        <taxon>Betaproteobacteria</taxon>
        <taxon>Burkholderiales</taxon>
        <taxon>Comamonadaceae</taxon>
        <taxon>Comamonas</taxon>
    </lineage>
</organism>
<accession>A0ABP7R1C7</accession>
<evidence type="ECO:0000256" key="5">
    <source>
        <dbReference type="ARBA" id="ARBA00022842"/>
    </source>
</evidence>
<evidence type="ECO:0000259" key="7">
    <source>
        <dbReference type="PROSITE" id="PS51462"/>
    </source>
</evidence>
<comment type="cofactor">
    <cofactor evidence="2">
        <name>Mg(2+)</name>
        <dbReference type="ChEBI" id="CHEBI:18420"/>
    </cofactor>
</comment>
<evidence type="ECO:0000313" key="8">
    <source>
        <dbReference type="EMBL" id="GAA3991135.1"/>
    </source>
</evidence>
<keyword evidence="5" id="KW-0460">Magnesium</keyword>
<dbReference type="PROSITE" id="PS51462">
    <property type="entry name" value="NUDIX"/>
    <property type="match status" value="1"/>
</dbReference>
<keyword evidence="9" id="KW-1185">Reference proteome</keyword>
<evidence type="ECO:0000256" key="2">
    <source>
        <dbReference type="ARBA" id="ARBA00001946"/>
    </source>
</evidence>
<evidence type="ECO:0000256" key="1">
    <source>
        <dbReference type="ARBA" id="ARBA00001936"/>
    </source>
</evidence>
<proteinExistence type="predicted"/>
<comment type="caution">
    <text evidence="8">The sequence shown here is derived from an EMBL/GenBank/DDBJ whole genome shotgun (WGS) entry which is preliminary data.</text>
</comment>